<dbReference type="SMART" id="SM01234">
    <property type="entry name" value="Haemolytic"/>
    <property type="match status" value="1"/>
</dbReference>
<dbReference type="NCBIfam" id="TIGR00278">
    <property type="entry name" value="membrane protein insertion efficiency factor YidD"/>
    <property type="match status" value="1"/>
</dbReference>
<dbReference type="EMBL" id="AUZY01000573">
    <property type="protein sequence ID" value="EQD78344.1"/>
    <property type="molecule type" value="Genomic_DNA"/>
</dbReference>
<dbReference type="HAMAP" id="MF_00386">
    <property type="entry name" value="UPF0161_YidD"/>
    <property type="match status" value="1"/>
</dbReference>
<comment type="caution">
    <text evidence="1">The sequence shown here is derived from an EMBL/GenBank/DDBJ whole genome shotgun (WGS) entry which is preliminary data.</text>
</comment>
<name>T1DA86_9ZZZZ</name>
<protein>
    <submittedName>
        <fullName evidence="1">Protein containing DUF37</fullName>
    </submittedName>
</protein>
<dbReference type="InterPro" id="IPR002696">
    <property type="entry name" value="Membr_insert_effic_factor_YidD"/>
</dbReference>
<reference evidence="1" key="2">
    <citation type="journal article" date="2014" name="ISME J.">
        <title>Microbial stratification in low pH oxic and suboxic macroscopic growths along an acid mine drainage.</title>
        <authorList>
            <person name="Mendez-Garcia C."/>
            <person name="Mesa V."/>
            <person name="Sprenger R.R."/>
            <person name="Richter M."/>
            <person name="Diez M.S."/>
            <person name="Solano J."/>
            <person name="Bargiela R."/>
            <person name="Golyshina O.V."/>
            <person name="Manteca A."/>
            <person name="Ramos J.L."/>
            <person name="Gallego J.R."/>
            <person name="Llorente I."/>
            <person name="Martins Dos Santos V.A."/>
            <person name="Jensen O.N."/>
            <person name="Pelaez A.I."/>
            <person name="Sanchez J."/>
            <person name="Ferrer M."/>
        </authorList>
    </citation>
    <scope>NUCLEOTIDE SEQUENCE</scope>
</reference>
<gene>
    <name evidence="1" type="ORF">B1B_00774</name>
</gene>
<proteinExistence type="inferred from homology"/>
<dbReference type="Pfam" id="PF01809">
    <property type="entry name" value="YidD"/>
    <property type="match status" value="1"/>
</dbReference>
<dbReference type="AlphaFoldDB" id="T1DA86"/>
<sequence length="73" mass="8037">MSFRTRALLFGVRVYQGARAGHLSPCRFVPSCSEYAAQALMEYGAAKGSWLAIRRVARCRPFGGRGYDPVPAK</sequence>
<dbReference type="PANTHER" id="PTHR33383:SF1">
    <property type="entry name" value="MEMBRANE PROTEIN INSERTION EFFICIENCY FACTOR-RELATED"/>
    <property type="match status" value="1"/>
</dbReference>
<dbReference type="PANTHER" id="PTHR33383">
    <property type="entry name" value="MEMBRANE PROTEIN INSERTION EFFICIENCY FACTOR-RELATED"/>
    <property type="match status" value="1"/>
</dbReference>
<organism evidence="1">
    <name type="scientific">mine drainage metagenome</name>
    <dbReference type="NCBI Taxonomy" id="410659"/>
    <lineage>
        <taxon>unclassified sequences</taxon>
        <taxon>metagenomes</taxon>
        <taxon>ecological metagenomes</taxon>
    </lineage>
</organism>
<reference evidence="1" key="1">
    <citation type="submission" date="2013-08" db="EMBL/GenBank/DDBJ databases">
        <authorList>
            <person name="Mendez C."/>
            <person name="Richter M."/>
            <person name="Ferrer M."/>
            <person name="Sanchez J."/>
        </authorList>
    </citation>
    <scope>NUCLEOTIDE SEQUENCE</scope>
</reference>
<accession>T1DA86</accession>
<evidence type="ECO:0000313" key="1">
    <source>
        <dbReference type="EMBL" id="EQD78344.1"/>
    </source>
</evidence>